<gene>
    <name evidence="2" type="primary">pumilio</name>
</gene>
<feature type="region of interest" description="Disordered" evidence="1">
    <location>
        <begin position="222"/>
        <end position="243"/>
    </location>
</feature>
<evidence type="ECO:0000313" key="2">
    <source>
        <dbReference type="EMBL" id="CCK33032.1"/>
    </source>
</evidence>
<sequence length="327" mass="36180">MPVLSMNEGGWGSTNVMLSNGQEMSAALRQHNTGQPQLRSQDDATVGYFFQRPQTDVSQQYNSKRWAVGDDSVIEQVRSVHDLERDFGNLSFDSTRELGSHTKKLWGEDDKGGGDNPGAKASIFPGPNPWTTRDDTWGNGPSGQYNNDHAVSQPISMMHRRPGSFPGSDPTSVLSPRSSETGVLGVNMAEYVLGGSPVGKEFDPRLRMKAFHRVSALAHYKHGGGDGGKNNVVDKGNKPNASPYEQEVKAKQKGKRGCCAKQWHPPKWPQECPRKQQNKLPLQRRNPNRGQMGPRKSWFKRNCLNLGPPPLCLHHQPRNAPGTPPQF</sequence>
<proteinExistence type="evidence at transcript level"/>
<accession>L0PRP9</accession>
<name>L0PRP9_PLADU</name>
<protein>
    <submittedName>
        <fullName evidence="2">RNA-binding protein Pumilio</fullName>
    </submittedName>
</protein>
<feature type="region of interest" description="Disordered" evidence="1">
    <location>
        <begin position="105"/>
        <end position="129"/>
    </location>
</feature>
<feature type="region of interest" description="Disordered" evidence="1">
    <location>
        <begin position="259"/>
        <end position="300"/>
    </location>
</feature>
<organism evidence="2">
    <name type="scientific">Platynereis dumerilii</name>
    <name type="common">Dumeril's clam worm</name>
    <dbReference type="NCBI Taxonomy" id="6359"/>
    <lineage>
        <taxon>Eukaryota</taxon>
        <taxon>Metazoa</taxon>
        <taxon>Spiralia</taxon>
        <taxon>Lophotrochozoa</taxon>
        <taxon>Annelida</taxon>
        <taxon>Polychaeta</taxon>
        <taxon>Errantia</taxon>
        <taxon>Phyllodocida</taxon>
        <taxon>Nereididae</taxon>
        <taxon>Platynereis</taxon>
    </lineage>
</organism>
<reference evidence="2" key="1">
    <citation type="submission" date="2012-07" db="EMBL/GenBank/DDBJ databases">
        <title>Molecular and cellular analysis of posterior elongation in the annelid Platynereis dumerilii.</title>
        <authorList>
            <person name="Gazave E."/>
            <person name="Behague J."/>
            <person name="Laplane L."/>
            <person name="Guillou A."/>
            <person name="Demilly A."/>
            <person name="Balavoine G."/>
            <person name="Vervoort M."/>
        </authorList>
    </citation>
    <scope>NUCLEOTIDE SEQUENCE</scope>
    <source>
        <tissue evidence="2">Whole organism</tissue>
    </source>
</reference>
<dbReference type="AlphaFoldDB" id="L0PRP9"/>
<evidence type="ECO:0000256" key="1">
    <source>
        <dbReference type="SAM" id="MobiDB-lite"/>
    </source>
</evidence>
<dbReference type="EMBL" id="HE971743">
    <property type="protein sequence ID" value="CCK33032.1"/>
    <property type="molecule type" value="mRNA"/>
</dbReference>